<feature type="compositionally biased region" description="Basic and acidic residues" evidence="1">
    <location>
        <begin position="251"/>
        <end position="260"/>
    </location>
</feature>
<keyword evidence="3" id="KW-1185">Reference proteome</keyword>
<name>A0AAV9CJZ3_ACOCL</name>
<feature type="compositionally biased region" description="Acidic residues" evidence="1">
    <location>
        <begin position="232"/>
        <end position="245"/>
    </location>
</feature>
<gene>
    <name evidence="2" type="ORF">QJS10_CPB18g01323</name>
</gene>
<dbReference type="EMBL" id="JAUJYO010000018">
    <property type="protein sequence ID" value="KAK1289196.1"/>
    <property type="molecule type" value="Genomic_DNA"/>
</dbReference>
<dbReference type="Proteomes" id="UP001180020">
    <property type="component" value="Unassembled WGS sequence"/>
</dbReference>
<evidence type="ECO:0000313" key="2">
    <source>
        <dbReference type="EMBL" id="KAK1289196.1"/>
    </source>
</evidence>
<proteinExistence type="predicted"/>
<evidence type="ECO:0000256" key="1">
    <source>
        <dbReference type="SAM" id="MobiDB-lite"/>
    </source>
</evidence>
<dbReference type="AlphaFoldDB" id="A0AAV9CJZ3"/>
<evidence type="ECO:0000313" key="3">
    <source>
        <dbReference type="Proteomes" id="UP001180020"/>
    </source>
</evidence>
<sequence length="290" mass="33934">MYVRRFKYRRQNLDLITGYLRRSRSPELVKSRLVERNSCNGGRRNIWSWALPSRGSLIVNNWLVPFRARNPCRYYSSEGDGRNASDGENVKDLIKTTCREAQADVRLCDEHARLGVLDQQDWIANERLFIEGKKKESPFLTRKERFKNDFLRRVVPWEKITVSLDSFPYHIDGEMKYRVQLTTQKDFTGTKLFRERLVRALAHDLQDFVQECASEIETDDENVEAETTSGSEGEDDNDASNEEDWTSSSEVKSDEDNDERVSAEAIKKLLPFSVEEFEKVWNNEMLFYTS</sequence>
<feature type="region of interest" description="Disordered" evidence="1">
    <location>
        <begin position="216"/>
        <end position="260"/>
    </location>
</feature>
<protein>
    <submittedName>
        <fullName evidence="2">Uncharacterized protein</fullName>
    </submittedName>
</protein>
<accession>A0AAV9CJZ3</accession>
<organism evidence="2 3">
    <name type="scientific">Acorus calamus</name>
    <name type="common">Sweet flag</name>
    <dbReference type="NCBI Taxonomy" id="4465"/>
    <lineage>
        <taxon>Eukaryota</taxon>
        <taxon>Viridiplantae</taxon>
        <taxon>Streptophyta</taxon>
        <taxon>Embryophyta</taxon>
        <taxon>Tracheophyta</taxon>
        <taxon>Spermatophyta</taxon>
        <taxon>Magnoliopsida</taxon>
        <taxon>Liliopsida</taxon>
        <taxon>Acoraceae</taxon>
        <taxon>Acorus</taxon>
    </lineage>
</organism>
<comment type="caution">
    <text evidence="2">The sequence shown here is derived from an EMBL/GenBank/DDBJ whole genome shotgun (WGS) entry which is preliminary data.</text>
</comment>
<reference evidence="2" key="1">
    <citation type="journal article" date="2023" name="Nat. Commun.">
        <title>Diploid and tetraploid genomes of Acorus and the evolution of monocots.</title>
        <authorList>
            <person name="Ma L."/>
            <person name="Liu K.W."/>
            <person name="Li Z."/>
            <person name="Hsiao Y.Y."/>
            <person name="Qi Y."/>
            <person name="Fu T."/>
            <person name="Tang G.D."/>
            <person name="Zhang D."/>
            <person name="Sun W.H."/>
            <person name="Liu D.K."/>
            <person name="Li Y."/>
            <person name="Chen G.Z."/>
            <person name="Liu X.D."/>
            <person name="Liao X.Y."/>
            <person name="Jiang Y.T."/>
            <person name="Yu X."/>
            <person name="Hao Y."/>
            <person name="Huang J."/>
            <person name="Zhao X.W."/>
            <person name="Ke S."/>
            <person name="Chen Y.Y."/>
            <person name="Wu W.L."/>
            <person name="Hsu J.L."/>
            <person name="Lin Y.F."/>
            <person name="Huang M.D."/>
            <person name="Li C.Y."/>
            <person name="Huang L."/>
            <person name="Wang Z.W."/>
            <person name="Zhao X."/>
            <person name="Zhong W.Y."/>
            <person name="Peng D.H."/>
            <person name="Ahmad S."/>
            <person name="Lan S."/>
            <person name="Zhang J.S."/>
            <person name="Tsai W.C."/>
            <person name="Van de Peer Y."/>
            <person name="Liu Z.J."/>
        </authorList>
    </citation>
    <scope>NUCLEOTIDE SEQUENCE</scope>
    <source>
        <strain evidence="2">CP</strain>
    </source>
</reference>
<reference evidence="2" key="2">
    <citation type="submission" date="2023-06" db="EMBL/GenBank/DDBJ databases">
        <authorList>
            <person name="Ma L."/>
            <person name="Liu K.-W."/>
            <person name="Li Z."/>
            <person name="Hsiao Y.-Y."/>
            <person name="Qi Y."/>
            <person name="Fu T."/>
            <person name="Tang G."/>
            <person name="Zhang D."/>
            <person name="Sun W.-H."/>
            <person name="Liu D.-K."/>
            <person name="Li Y."/>
            <person name="Chen G.-Z."/>
            <person name="Liu X.-D."/>
            <person name="Liao X.-Y."/>
            <person name="Jiang Y.-T."/>
            <person name="Yu X."/>
            <person name="Hao Y."/>
            <person name="Huang J."/>
            <person name="Zhao X.-W."/>
            <person name="Ke S."/>
            <person name="Chen Y.-Y."/>
            <person name="Wu W.-L."/>
            <person name="Hsu J.-L."/>
            <person name="Lin Y.-F."/>
            <person name="Huang M.-D."/>
            <person name="Li C.-Y."/>
            <person name="Huang L."/>
            <person name="Wang Z.-W."/>
            <person name="Zhao X."/>
            <person name="Zhong W.-Y."/>
            <person name="Peng D.-H."/>
            <person name="Ahmad S."/>
            <person name="Lan S."/>
            <person name="Zhang J.-S."/>
            <person name="Tsai W.-C."/>
            <person name="Van De Peer Y."/>
            <person name="Liu Z.-J."/>
        </authorList>
    </citation>
    <scope>NUCLEOTIDE SEQUENCE</scope>
    <source>
        <strain evidence="2">CP</strain>
        <tissue evidence="2">Leaves</tissue>
    </source>
</reference>